<gene>
    <name evidence="1" type="ORF">F5Z01DRAFT_646102</name>
</gene>
<proteinExistence type="predicted"/>
<accession>A0A9P7ZSG3</accession>
<evidence type="ECO:0000313" key="1">
    <source>
        <dbReference type="EMBL" id="KAG9257498.1"/>
    </source>
</evidence>
<reference evidence="1" key="1">
    <citation type="journal article" date="2021" name="IMA Fungus">
        <title>Genomic characterization of three marine fungi, including Emericellopsis atlantica sp. nov. with signatures of a generalist lifestyle and marine biomass degradation.</title>
        <authorList>
            <person name="Hagestad O.C."/>
            <person name="Hou L."/>
            <person name="Andersen J.H."/>
            <person name="Hansen E.H."/>
            <person name="Altermark B."/>
            <person name="Li C."/>
            <person name="Kuhnert E."/>
            <person name="Cox R.J."/>
            <person name="Crous P.W."/>
            <person name="Spatafora J.W."/>
            <person name="Lail K."/>
            <person name="Amirebrahimi M."/>
            <person name="Lipzen A."/>
            <person name="Pangilinan J."/>
            <person name="Andreopoulos W."/>
            <person name="Hayes R.D."/>
            <person name="Ng V."/>
            <person name="Grigoriev I.V."/>
            <person name="Jackson S.A."/>
            <person name="Sutton T.D.S."/>
            <person name="Dobson A.D.W."/>
            <person name="Rama T."/>
        </authorList>
    </citation>
    <scope>NUCLEOTIDE SEQUENCE</scope>
    <source>
        <strain evidence="1">TS7</strain>
    </source>
</reference>
<dbReference type="GeneID" id="70293786"/>
<dbReference type="EMBL" id="MU251245">
    <property type="protein sequence ID" value="KAG9257498.1"/>
    <property type="molecule type" value="Genomic_DNA"/>
</dbReference>
<organism evidence="1 2">
    <name type="scientific">Emericellopsis atlantica</name>
    <dbReference type="NCBI Taxonomy" id="2614577"/>
    <lineage>
        <taxon>Eukaryota</taxon>
        <taxon>Fungi</taxon>
        <taxon>Dikarya</taxon>
        <taxon>Ascomycota</taxon>
        <taxon>Pezizomycotina</taxon>
        <taxon>Sordariomycetes</taxon>
        <taxon>Hypocreomycetidae</taxon>
        <taxon>Hypocreales</taxon>
        <taxon>Bionectriaceae</taxon>
        <taxon>Emericellopsis</taxon>
    </lineage>
</organism>
<comment type="caution">
    <text evidence="1">The sequence shown here is derived from an EMBL/GenBank/DDBJ whole genome shotgun (WGS) entry which is preliminary data.</text>
</comment>
<dbReference type="Proteomes" id="UP000887229">
    <property type="component" value="Unassembled WGS sequence"/>
</dbReference>
<evidence type="ECO:0000313" key="2">
    <source>
        <dbReference type="Proteomes" id="UP000887229"/>
    </source>
</evidence>
<dbReference type="AlphaFoldDB" id="A0A9P7ZSG3"/>
<name>A0A9P7ZSG3_9HYPO</name>
<dbReference type="RefSeq" id="XP_046121422.1">
    <property type="nucleotide sequence ID" value="XM_046262883.1"/>
</dbReference>
<sequence>MSWMHPVVPWWLQAIARIAPGMISCVLNGASLGTTSRFRGVPATMGYQQVNPYEKIGRIQTNTSSTVLEL</sequence>
<protein>
    <submittedName>
        <fullName evidence="1">Uncharacterized protein</fullName>
    </submittedName>
</protein>
<keyword evidence="2" id="KW-1185">Reference proteome</keyword>